<feature type="domain" description="Palmitoyltransferase DHHC" evidence="8">
    <location>
        <begin position="128"/>
        <end position="257"/>
    </location>
</feature>
<evidence type="ECO:0000256" key="3">
    <source>
        <dbReference type="ARBA" id="ARBA00022692"/>
    </source>
</evidence>
<dbReference type="EC" id="2.3.1.225" evidence="7"/>
<dbReference type="GO" id="GO:0016020">
    <property type="term" value="C:membrane"/>
    <property type="evidence" value="ECO:0007669"/>
    <property type="project" value="UniProtKB-SubCell"/>
</dbReference>
<evidence type="ECO:0000259" key="8">
    <source>
        <dbReference type="Pfam" id="PF01529"/>
    </source>
</evidence>
<dbReference type="Pfam" id="PF01529">
    <property type="entry name" value="DHHC"/>
    <property type="match status" value="1"/>
</dbReference>
<accession>A0A7S4HZU8</accession>
<keyword evidence="4 7" id="KW-1133">Transmembrane helix</keyword>
<keyword evidence="3 7" id="KW-0812">Transmembrane</keyword>
<comment type="similarity">
    <text evidence="7">Belongs to the DHHC palmitoyltransferase family.</text>
</comment>
<evidence type="ECO:0000256" key="7">
    <source>
        <dbReference type="RuleBase" id="RU079119"/>
    </source>
</evidence>
<sequence>MPLFIDTINTFIPIGRLVHVYLSRFLIIVLAIQYVASIYYYFTMVIPYYSESATSLDVNAYRSLVSSYEWTDTYQNWESWSFSHQFWVVFGACIALWLWMNTIFSYFQTVRYSPLPLPPVELTEEEIKQNRNYCQKCKIIKKPATHHCSQCGRCVENMDHHCPFTGNCVTSGKTGNFVFFFLFIFYTAAGCFLAVSTMTLPFYNCYLQRELSPRCVAVGNMSLIYIPGLLLLFATGGFTLLHLLLAFFGRSTLEFLAWLDGHDTAATAPAQQHEMIDIEHQKLQEINKLHCSPFQFLFPYAITIVPKNKPQ</sequence>
<name>A0A7S4HZU8_9EUKA</name>
<evidence type="ECO:0000313" key="9">
    <source>
        <dbReference type="EMBL" id="CAE2214427.1"/>
    </source>
</evidence>
<dbReference type="PROSITE" id="PS50216">
    <property type="entry name" value="DHHC"/>
    <property type="match status" value="1"/>
</dbReference>
<evidence type="ECO:0000256" key="4">
    <source>
        <dbReference type="ARBA" id="ARBA00022989"/>
    </source>
</evidence>
<feature type="transmembrane region" description="Helical" evidence="7">
    <location>
        <begin position="177"/>
        <end position="203"/>
    </location>
</feature>
<evidence type="ECO:0000256" key="1">
    <source>
        <dbReference type="ARBA" id="ARBA00004141"/>
    </source>
</evidence>
<evidence type="ECO:0000256" key="6">
    <source>
        <dbReference type="ARBA" id="ARBA00023315"/>
    </source>
</evidence>
<comment type="subcellular location">
    <subcellularLocation>
        <location evidence="1">Membrane</location>
        <topology evidence="1">Multi-pass membrane protein</topology>
    </subcellularLocation>
</comment>
<dbReference type="InterPro" id="IPR001594">
    <property type="entry name" value="Palmitoyltrfase_DHHC"/>
</dbReference>
<keyword evidence="6 7" id="KW-0012">Acyltransferase</keyword>
<keyword evidence="5 7" id="KW-0472">Membrane</keyword>
<feature type="transmembrane region" description="Helical" evidence="7">
    <location>
        <begin position="86"/>
        <end position="107"/>
    </location>
</feature>
<proteinExistence type="inferred from homology"/>
<feature type="transmembrane region" description="Helical" evidence="7">
    <location>
        <begin position="223"/>
        <end position="248"/>
    </location>
</feature>
<dbReference type="InterPro" id="IPR039859">
    <property type="entry name" value="PFA4/ZDH16/20/ERF2-like"/>
</dbReference>
<comment type="domain">
    <text evidence="7">The DHHC domain is required for palmitoyltransferase activity.</text>
</comment>
<evidence type="ECO:0000256" key="2">
    <source>
        <dbReference type="ARBA" id="ARBA00022679"/>
    </source>
</evidence>
<dbReference type="EMBL" id="HBKP01009311">
    <property type="protein sequence ID" value="CAE2214427.1"/>
    <property type="molecule type" value="Transcribed_RNA"/>
</dbReference>
<keyword evidence="2 7" id="KW-0808">Transferase</keyword>
<comment type="catalytic activity">
    <reaction evidence="7">
        <text>L-cysteinyl-[protein] + hexadecanoyl-CoA = S-hexadecanoyl-L-cysteinyl-[protein] + CoA</text>
        <dbReference type="Rhea" id="RHEA:36683"/>
        <dbReference type="Rhea" id="RHEA-COMP:10131"/>
        <dbReference type="Rhea" id="RHEA-COMP:11032"/>
        <dbReference type="ChEBI" id="CHEBI:29950"/>
        <dbReference type="ChEBI" id="CHEBI:57287"/>
        <dbReference type="ChEBI" id="CHEBI:57379"/>
        <dbReference type="ChEBI" id="CHEBI:74151"/>
        <dbReference type="EC" id="2.3.1.225"/>
    </reaction>
</comment>
<feature type="transmembrane region" description="Helical" evidence="7">
    <location>
        <begin position="21"/>
        <end position="42"/>
    </location>
</feature>
<dbReference type="GO" id="GO:0019706">
    <property type="term" value="F:protein-cysteine S-palmitoyltransferase activity"/>
    <property type="evidence" value="ECO:0007669"/>
    <property type="project" value="UniProtKB-EC"/>
</dbReference>
<gene>
    <name evidence="9" type="ORF">VSP0166_LOCUS6572</name>
</gene>
<reference evidence="9" key="1">
    <citation type="submission" date="2021-01" db="EMBL/GenBank/DDBJ databases">
        <authorList>
            <person name="Corre E."/>
            <person name="Pelletier E."/>
            <person name="Niang G."/>
            <person name="Scheremetjew M."/>
            <person name="Finn R."/>
            <person name="Kale V."/>
            <person name="Holt S."/>
            <person name="Cochrane G."/>
            <person name="Meng A."/>
            <person name="Brown T."/>
            <person name="Cohen L."/>
        </authorList>
    </citation>
    <scope>NUCLEOTIDE SEQUENCE</scope>
    <source>
        <strain evidence="9">DIVA3 518/3/11/1/6</strain>
    </source>
</reference>
<evidence type="ECO:0000256" key="5">
    <source>
        <dbReference type="ARBA" id="ARBA00023136"/>
    </source>
</evidence>
<protein>
    <recommendedName>
        <fullName evidence="7">Palmitoyltransferase</fullName>
        <ecNumber evidence="7">2.3.1.225</ecNumber>
    </recommendedName>
</protein>
<dbReference type="AlphaFoldDB" id="A0A7S4HZU8"/>
<organism evidence="9">
    <name type="scientific">Vannella robusta</name>
    <dbReference type="NCBI Taxonomy" id="1487602"/>
    <lineage>
        <taxon>Eukaryota</taxon>
        <taxon>Amoebozoa</taxon>
        <taxon>Discosea</taxon>
        <taxon>Flabellinia</taxon>
        <taxon>Vannellidae</taxon>
        <taxon>Vannella</taxon>
    </lineage>
</organism>
<dbReference type="PANTHER" id="PTHR12246">
    <property type="entry name" value="PALMITOYLTRANSFERASE ZDHHC16"/>
    <property type="match status" value="1"/>
</dbReference>